<dbReference type="Proteomes" id="UP000273159">
    <property type="component" value="Unassembled WGS sequence"/>
</dbReference>
<evidence type="ECO:0000313" key="1">
    <source>
        <dbReference type="EMBL" id="RKO20428.1"/>
    </source>
</evidence>
<gene>
    <name evidence="1" type="ORF">D7Z96_18845</name>
</gene>
<name>A0A3B0FL58_PSEPS</name>
<proteinExistence type="predicted"/>
<sequence length="237" mass="25970">MRNPAAELHAIFEKWKRAGSPRTAAFIARGLHDTGGGDSNAAFDEHIRAMRLLAECQNIINEMESNGTDVATFRRTLRLWAAAILHYPHNWQNAGEAAAPFKAHAMDTLSTLAILLEARGPLITVDGMHRLKQLLADVIDLLQVDDSISADMRAHVYSVVQTLRRYLDDVDMYGQADFRDAIRDLWVSLNAAAGQADEKHRSKWQAFVRDIGIPAAGTVMGSIPTLALEAVSLAAGS</sequence>
<comment type="caution">
    <text evidence="1">The sequence shown here is derived from an EMBL/GenBank/DDBJ whole genome shotgun (WGS) entry which is preliminary data.</text>
</comment>
<evidence type="ECO:0000313" key="2">
    <source>
        <dbReference type="Proteomes" id="UP000273159"/>
    </source>
</evidence>
<reference evidence="2" key="2">
    <citation type="submission" date="2018-10" db="EMBL/GenBank/DDBJ databases">
        <authorList>
            <person name="Wang Y."/>
            <person name="Wang J."/>
            <person name="Yang X."/>
            <person name="Wang Z."/>
            <person name="Huang Y."/>
        </authorList>
    </citation>
    <scope>NUCLEOTIDE SEQUENCE [LARGE SCALE GENOMIC DNA]</scope>
    <source>
        <strain evidence="2">J015</strain>
    </source>
</reference>
<reference evidence="1 2" key="1">
    <citation type="submission" date="2018-10" db="EMBL/GenBank/DDBJ databases">
        <title>Genome-guide identification and characterization of bacteria that degrade polycyclic aromatic hydrocarbons and resist hexavalent chromium simultaneously.</title>
        <authorList>
            <person name="Feng H."/>
        </authorList>
    </citation>
    <scope>NUCLEOTIDE SEQUENCE [LARGE SCALE GENOMIC DNA]</scope>
    <source>
        <strain evidence="1 2">J015</strain>
    </source>
</reference>
<dbReference type="RefSeq" id="WP_120693538.1">
    <property type="nucleotide sequence ID" value="NZ_RBNH01000024.1"/>
</dbReference>
<organism evidence="1 2">
    <name type="scientific">Pseudarthrobacter phenanthrenivorans</name>
    <name type="common">Arthrobacter phenanthrenivorans</name>
    <dbReference type="NCBI Taxonomy" id="361575"/>
    <lineage>
        <taxon>Bacteria</taxon>
        <taxon>Bacillati</taxon>
        <taxon>Actinomycetota</taxon>
        <taxon>Actinomycetes</taxon>
        <taxon>Micrococcales</taxon>
        <taxon>Micrococcaceae</taxon>
        <taxon>Pseudarthrobacter</taxon>
    </lineage>
</organism>
<dbReference type="EMBL" id="RBNH01000024">
    <property type="protein sequence ID" value="RKO20428.1"/>
    <property type="molecule type" value="Genomic_DNA"/>
</dbReference>
<accession>A0A3B0FL58</accession>
<protein>
    <submittedName>
        <fullName evidence="1">Uncharacterized protein</fullName>
    </submittedName>
</protein>
<dbReference type="AlphaFoldDB" id="A0A3B0FL58"/>